<feature type="domain" description="Glycoside hydrolase family 2 catalytic" evidence="6">
    <location>
        <begin position="262"/>
        <end position="414"/>
    </location>
</feature>
<gene>
    <name evidence="10" type="primary">lacZ_3</name>
    <name evidence="10" type="ORF">CMMCAS07_06605</name>
</gene>
<feature type="domain" description="Beta-mannosidase-like galactose-binding" evidence="9">
    <location>
        <begin position="58"/>
        <end position="130"/>
    </location>
</feature>
<proteinExistence type="inferred from homology"/>
<dbReference type="InterPro" id="IPR040605">
    <property type="entry name" value="Glyco_hydro2_dom5"/>
</dbReference>
<evidence type="ECO:0000259" key="9">
    <source>
        <dbReference type="Pfam" id="PF22666"/>
    </source>
</evidence>
<dbReference type="InterPro" id="IPR006103">
    <property type="entry name" value="Glyco_hydro_2_cat"/>
</dbReference>
<dbReference type="Pfam" id="PF22666">
    <property type="entry name" value="Glyco_hydro_2_N2"/>
    <property type="match status" value="1"/>
</dbReference>
<evidence type="ECO:0000256" key="2">
    <source>
        <dbReference type="ARBA" id="ARBA00022801"/>
    </source>
</evidence>
<dbReference type="InterPro" id="IPR013783">
    <property type="entry name" value="Ig-like_fold"/>
</dbReference>
<evidence type="ECO:0000256" key="1">
    <source>
        <dbReference type="ARBA" id="ARBA00007401"/>
    </source>
</evidence>
<keyword evidence="11" id="KW-1185">Reference proteome</keyword>
<dbReference type="PRINTS" id="PR00132">
    <property type="entry name" value="GLHYDRLASE2"/>
</dbReference>
<dbReference type="PANTHER" id="PTHR42732:SF1">
    <property type="entry name" value="BETA-MANNOSIDASE"/>
    <property type="match status" value="1"/>
</dbReference>
<dbReference type="InterPro" id="IPR006101">
    <property type="entry name" value="Glyco_hydro_2"/>
</dbReference>
<dbReference type="Pfam" id="PF18565">
    <property type="entry name" value="Glyco_hydro2_C5"/>
    <property type="match status" value="1"/>
</dbReference>
<evidence type="ECO:0000313" key="10">
    <source>
        <dbReference type="EMBL" id="OUE04598.1"/>
    </source>
</evidence>
<feature type="compositionally biased region" description="Polar residues" evidence="4">
    <location>
        <begin position="816"/>
        <end position="829"/>
    </location>
</feature>
<dbReference type="InterPro" id="IPR017853">
    <property type="entry name" value="GH"/>
</dbReference>
<evidence type="ECO:0000259" key="8">
    <source>
        <dbReference type="Pfam" id="PF18565"/>
    </source>
</evidence>
<feature type="domain" description="Glycoside hydrolase family 2" evidence="8">
    <location>
        <begin position="697"/>
        <end position="798"/>
    </location>
</feature>
<reference evidence="10 11" key="1">
    <citation type="submission" date="2016-08" db="EMBL/GenBank/DDBJ databases">
        <title>Genome sequence of Clavibacter michiganensis subsp. michiganensis strain CASJ007.</title>
        <authorList>
            <person name="Thapa S.P."/>
            <person name="Coaker G."/>
        </authorList>
    </citation>
    <scope>NUCLEOTIDE SEQUENCE [LARGE SCALE GENOMIC DNA]</scope>
    <source>
        <strain evidence="10">CASJ007</strain>
    </source>
</reference>
<dbReference type="Pfam" id="PF16355">
    <property type="entry name" value="DUF4982"/>
    <property type="match status" value="1"/>
</dbReference>
<evidence type="ECO:0000313" key="11">
    <source>
        <dbReference type="Proteomes" id="UP000195062"/>
    </source>
</evidence>
<dbReference type="InterPro" id="IPR036156">
    <property type="entry name" value="Beta-gal/glucu_dom_sf"/>
</dbReference>
<comment type="similarity">
    <text evidence="1">Belongs to the glycosyl hydrolase 2 family.</text>
</comment>
<evidence type="ECO:0000259" key="5">
    <source>
        <dbReference type="Pfam" id="PF00703"/>
    </source>
</evidence>
<dbReference type="Gene3D" id="2.60.120.260">
    <property type="entry name" value="Galactose-binding domain-like"/>
    <property type="match status" value="1"/>
</dbReference>
<evidence type="ECO:0000256" key="3">
    <source>
        <dbReference type="ARBA" id="ARBA00023295"/>
    </source>
</evidence>
<dbReference type="Proteomes" id="UP000195062">
    <property type="component" value="Unassembled WGS sequence"/>
</dbReference>
<dbReference type="InterPro" id="IPR032311">
    <property type="entry name" value="DUF4982"/>
</dbReference>
<evidence type="ECO:0000256" key="4">
    <source>
        <dbReference type="SAM" id="MobiDB-lite"/>
    </source>
</evidence>
<protein>
    <submittedName>
        <fullName evidence="10">Beta-galactosidase</fullName>
    </submittedName>
</protein>
<evidence type="ECO:0000259" key="7">
    <source>
        <dbReference type="Pfam" id="PF16355"/>
    </source>
</evidence>
<name>A0A225CRL1_CLAMM</name>
<dbReference type="RefSeq" id="WP_079535012.1">
    <property type="nucleotide sequence ID" value="NZ_CP033724.1"/>
</dbReference>
<dbReference type="SUPFAM" id="SSF49303">
    <property type="entry name" value="beta-Galactosidase/glucuronidase domain"/>
    <property type="match status" value="1"/>
</dbReference>
<dbReference type="InterPro" id="IPR051913">
    <property type="entry name" value="GH2_Domain-Containing"/>
</dbReference>
<dbReference type="InterPro" id="IPR054593">
    <property type="entry name" value="Beta-mannosidase-like_N2"/>
</dbReference>
<dbReference type="GO" id="GO:0004553">
    <property type="term" value="F:hydrolase activity, hydrolyzing O-glycosyl compounds"/>
    <property type="evidence" value="ECO:0007669"/>
    <property type="project" value="InterPro"/>
</dbReference>
<sequence length="829" mass="89962">MTEAALHTIAMTLTEWDFTVKGGGAGQPVRLPHDAMIHEHRDPRAPGGADTAYFPGGAYRYSTNWDAPADRSSSVALRFEGVQGDATVTVNGTVVGSIRSGYTEFEFEIGEHLAWGASNTFVVDVDNAAQPTGRWYPGSGLYRPVSLLLRPAVRFAPDGLKVRTLSITAATAEVQIGYSVLGLEDRTARVAVELRDGKTLVSSADGVGVEGVLSLVVDRPRAWSADSPHLYELIARVDSGDATYERRERVGLRTIAVDSRNGLRINGRRELLRGACMHHDNGVLGAATHRAAEYRRIRLLKGAGFNAVRSAHHPMSRHLLDACDELGMYVVEELADYWVASKSAHDAADRFHETWREDADRMIRKDRNRPSVIMYAAGNEIPETATPQGVELTREITAHLHAADPDRPVTLAINLFLNTLVSFNRSPYKEAAAAGDAGTSMAGSTEANVMINQIGRMMDVVSRLPQADKASRDAFAEVDVAGYNYGIGRYDRDVRAYPDRVILGTETLPGDVARAWGRVLKHPAVIGDFVWAGWEYLGEAGVAVWVPGKKAGLSKPYPYLIAGPGMFDLIGQPDITLRLAQLAWGDLHRPAIGVRPLDRSGMPMVRSAWRVTDAVESWSWRGSDGRKSEVQIYSADDHVELLLNGRRVGRRRAGRRRGFRADFTVPYEPGTLEAVGYRNGIEVSRSSLRSATGPLRLRVEAESRDMIADGDDLLFAEITVVGENGVVEMLADEQVAVTVDGPGEVIGFGSSAPSSEESYTTATHRTFRGRVLAVIRSTGAPGTVTVTARGRTLGTAELAMDAREPGQAPLPASPLSGDTNRLATTEPSH</sequence>
<keyword evidence="3" id="KW-0326">Glycosidase</keyword>
<feature type="domain" description="Glycoside hydrolase family 2 immunoglobulin-like beta-sandwich" evidence="5">
    <location>
        <begin position="170"/>
        <end position="253"/>
    </location>
</feature>
<evidence type="ECO:0000259" key="6">
    <source>
        <dbReference type="Pfam" id="PF02836"/>
    </source>
</evidence>
<dbReference type="Pfam" id="PF00703">
    <property type="entry name" value="Glyco_hydro_2"/>
    <property type="match status" value="1"/>
</dbReference>
<dbReference type="InterPro" id="IPR008979">
    <property type="entry name" value="Galactose-bd-like_sf"/>
</dbReference>
<feature type="domain" description="DUF4982" evidence="7">
    <location>
        <begin position="625"/>
        <end position="683"/>
    </location>
</feature>
<dbReference type="AlphaFoldDB" id="A0A225CRL1"/>
<dbReference type="Gene3D" id="2.60.40.10">
    <property type="entry name" value="Immunoglobulins"/>
    <property type="match status" value="3"/>
</dbReference>
<dbReference type="PANTHER" id="PTHR42732">
    <property type="entry name" value="BETA-GALACTOSIDASE"/>
    <property type="match status" value="1"/>
</dbReference>
<keyword evidence="2" id="KW-0378">Hydrolase</keyword>
<organism evidence="10 11">
    <name type="scientific">Clavibacter michiganensis subsp. michiganensis</name>
    <dbReference type="NCBI Taxonomy" id="33013"/>
    <lineage>
        <taxon>Bacteria</taxon>
        <taxon>Bacillati</taxon>
        <taxon>Actinomycetota</taxon>
        <taxon>Actinomycetes</taxon>
        <taxon>Micrococcales</taxon>
        <taxon>Microbacteriaceae</taxon>
        <taxon>Clavibacter</taxon>
    </lineage>
</organism>
<dbReference type="InterPro" id="IPR006102">
    <property type="entry name" value="Ig-like_GH2"/>
</dbReference>
<dbReference type="Gene3D" id="3.20.20.80">
    <property type="entry name" value="Glycosidases"/>
    <property type="match status" value="1"/>
</dbReference>
<dbReference type="SUPFAM" id="SSF49785">
    <property type="entry name" value="Galactose-binding domain-like"/>
    <property type="match status" value="1"/>
</dbReference>
<dbReference type="SUPFAM" id="SSF51445">
    <property type="entry name" value="(Trans)glycosidases"/>
    <property type="match status" value="1"/>
</dbReference>
<comment type="caution">
    <text evidence="10">The sequence shown here is derived from an EMBL/GenBank/DDBJ whole genome shotgun (WGS) entry which is preliminary data.</text>
</comment>
<dbReference type="Pfam" id="PF02836">
    <property type="entry name" value="Glyco_hydro_2_C"/>
    <property type="match status" value="1"/>
</dbReference>
<dbReference type="GeneID" id="92949124"/>
<dbReference type="EMBL" id="MDHH01000001">
    <property type="protein sequence ID" value="OUE04598.1"/>
    <property type="molecule type" value="Genomic_DNA"/>
</dbReference>
<dbReference type="GO" id="GO:0005975">
    <property type="term" value="P:carbohydrate metabolic process"/>
    <property type="evidence" value="ECO:0007669"/>
    <property type="project" value="InterPro"/>
</dbReference>
<accession>A0A225CRL1</accession>
<feature type="region of interest" description="Disordered" evidence="4">
    <location>
        <begin position="801"/>
        <end position="829"/>
    </location>
</feature>